<evidence type="ECO:0000259" key="1">
    <source>
        <dbReference type="Pfam" id="PF01548"/>
    </source>
</evidence>
<accession>A0A5J4PD76</accession>
<dbReference type="InterPro" id="IPR047650">
    <property type="entry name" value="Transpos_IS110"/>
</dbReference>
<dbReference type="InterPro" id="IPR002525">
    <property type="entry name" value="Transp_IS110-like_N"/>
</dbReference>
<protein>
    <recommendedName>
        <fullName evidence="1">Transposase IS110-like N-terminal domain-containing protein</fullName>
    </recommendedName>
</protein>
<reference evidence="2" key="1">
    <citation type="submission" date="2019-03" db="EMBL/GenBank/DDBJ databases">
        <title>Single cell metagenomics reveals metabolic interactions within the superorganism composed of flagellate Streblomastix strix and complex community of Bacteroidetes bacteria on its surface.</title>
        <authorList>
            <person name="Treitli S.C."/>
            <person name="Kolisko M."/>
            <person name="Husnik F."/>
            <person name="Keeling P."/>
            <person name="Hampl V."/>
        </authorList>
    </citation>
    <scope>NUCLEOTIDE SEQUENCE</scope>
    <source>
        <strain evidence="2">STM</strain>
    </source>
</reference>
<proteinExistence type="predicted"/>
<name>A0A5J4PD76_9ZZZZ</name>
<dbReference type="GO" id="GO:0003677">
    <property type="term" value="F:DNA binding"/>
    <property type="evidence" value="ECO:0007669"/>
    <property type="project" value="InterPro"/>
</dbReference>
<dbReference type="GO" id="GO:0004803">
    <property type="term" value="F:transposase activity"/>
    <property type="evidence" value="ECO:0007669"/>
    <property type="project" value="InterPro"/>
</dbReference>
<comment type="caution">
    <text evidence="2">The sequence shown here is derived from an EMBL/GenBank/DDBJ whole genome shotgun (WGS) entry which is preliminary data.</text>
</comment>
<dbReference type="PANTHER" id="PTHR33055">
    <property type="entry name" value="TRANSPOSASE FOR INSERTION SEQUENCE ELEMENT IS1111A"/>
    <property type="match status" value="1"/>
</dbReference>
<dbReference type="GO" id="GO:0006313">
    <property type="term" value="P:DNA transposition"/>
    <property type="evidence" value="ECO:0007669"/>
    <property type="project" value="InterPro"/>
</dbReference>
<sequence>GIDVHLKSWSVTILTETLHHKTFLQPSNPSVLVSYLKHNFPGDIYHSAYEAGFSGLWAHYELTNMQINNIVVNPADIPNTQKEQLQKTDSLDSRKIAHSLRAGQLTGIYIPDIGTLEALSLLRSRSAIVKDLSRMKQRFKSLLFFYGIDYPTVFENSSTH</sequence>
<evidence type="ECO:0000313" key="2">
    <source>
        <dbReference type="EMBL" id="KAA6306918.1"/>
    </source>
</evidence>
<gene>
    <name evidence="2" type="ORF">EZS27_041419</name>
</gene>
<feature type="non-terminal residue" evidence="2">
    <location>
        <position position="1"/>
    </location>
</feature>
<dbReference type="Pfam" id="PF01548">
    <property type="entry name" value="DEDD_Tnp_IS110"/>
    <property type="match status" value="1"/>
</dbReference>
<organism evidence="2">
    <name type="scientific">termite gut metagenome</name>
    <dbReference type="NCBI Taxonomy" id="433724"/>
    <lineage>
        <taxon>unclassified sequences</taxon>
        <taxon>metagenomes</taxon>
        <taxon>organismal metagenomes</taxon>
    </lineage>
</organism>
<dbReference type="EMBL" id="SNRY01009541">
    <property type="protein sequence ID" value="KAA6306918.1"/>
    <property type="molecule type" value="Genomic_DNA"/>
</dbReference>
<feature type="domain" description="Transposase IS110-like N-terminal" evidence="1">
    <location>
        <begin position="1"/>
        <end position="144"/>
    </location>
</feature>
<dbReference type="AlphaFoldDB" id="A0A5J4PD76"/>